<evidence type="ECO:0000256" key="5">
    <source>
        <dbReference type="PROSITE-ProRule" id="PRU00221"/>
    </source>
</evidence>
<accession>A0A9D4U6Q8</accession>
<dbReference type="SUPFAM" id="SSF50978">
    <property type="entry name" value="WD40 repeat-like"/>
    <property type="match status" value="1"/>
</dbReference>
<dbReference type="InterPro" id="IPR036322">
    <property type="entry name" value="WD40_repeat_dom_sf"/>
</dbReference>
<dbReference type="EMBL" id="JABFUD020000023">
    <property type="protein sequence ID" value="KAI5061499.1"/>
    <property type="molecule type" value="Genomic_DNA"/>
</dbReference>
<evidence type="ECO:0000259" key="6">
    <source>
        <dbReference type="Pfam" id="PF12265"/>
    </source>
</evidence>
<dbReference type="Proteomes" id="UP000886520">
    <property type="component" value="Chromosome 23"/>
</dbReference>
<comment type="caution">
    <text evidence="7">The sequence shown here is derived from an EMBL/GenBank/DDBJ whole genome shotgun (WGS) entry which is preliminary data.</text>
</comment>
<evidence type="ECO:0000256" key="4">
    <source>
        <dbReference type="ARBA" id="ARBA00022853"/>
    </source>
</evidence>
<dbReference type="InterPro" id="IPR022052">
    <property type="entry name" value="Histone-bd_RBBP4-like_N"/>
</dbReference>
<evidence type="ECO:0000256" key="3">
    <source>
        <dbReference type="ARBA" id="ARBA00022737"/>
    </source>
</evidence>
<dbReference type="Pfam" id="PF12265">
    <property type="entry name" value="CAF1C_H4-bd"/>
    <property type="match status" value="1"/>
</dbReference>
<dbReference type="PROSITE" id="PS50082">
    <property type="entry name" value="WD_REPEATS_2"/>
    <property type="match status" value="1"/>
</dbReference>
<feature type="domain" description="Histone-binding protein RBBP4-like N-terminal" evidence="6">
    <location>
        <begin position="28"/>
        <end position="81"/>
    </location>
</feature>
<dbReference type="PROSITE" id="PS50294">
    <property type="entry name" value="WD_REPEATS_REGION"/>
    <property type="match status" value="1"/>
</dbReference>
<dbReference type="InterPro" id="IPR015943">
    <property type="entry name" value="WD40/YVTN_repeat-like_dom_sf"/>
</dbReference>
<dbReference type="InterPro" id="IPR001680">
    <property type="entry name" value="WD40_rpt"/>
</dbReference>
<protein>
    <recommendedName>
        <fullName evidence="6">Histone-binding protein RBBP4-like N-terminal domain-containing protein</fullName>
    </recommendedName>
</protein>
<dbReference type="SMART" id="SM00320">
    <property type="entry name" value="WD40"/>
    <property type="match status" value="6"/>
</dbReference>
<reference evidence="7" key="1">
    <citation type="submission" date="2021-01" db="EMBL/GenBank/DDBJ databases">
        <title>Adiantum capillus-veneris genome.</title>
        <authorList>
            <person name="Fang Y."/>
            <person name="Liao Q."/>
        </authorList>
    </citation>
    <scope>NUCLEOTIDE SEQUENCE</scope>
    <source>
        <strain evidence="7">H3</strain>
        <tissue evidence="7">Leaf</tissue>
    </source>
</reference>
<keyword evidence="4" id="KW-0156">Chromatin regulator</keyword>
<organism evidence="7 8">
    <name type="scientific">Adiantum capillus-veneris</name>
    <name type="common">Maidenhair fern</name>
    <dbReference type="NCBI Taxonomy" id="13818"/>
    <lineage>
        <taxon>Eukaryota</taxon>
        <taxon>Viridiplantae</taxon>
        <taxon>Streptophyta</taxon>
        <taxon>Embryophyta</taxon>
        <taxon>Tracheophyta</taxon>
        <taxon>Polypodiopsida</taxon>
        <taxon>Polypodiidae</taxon>
        <taxon>Polypodiales</taxon>
        <taxon>Pteridineae</taxon>
        <taxon>Pteridaceae</taxon>
        <taxon>Vittarioideae</taxon>
        <taxon>Adiantum</taxon>
    </lineage>
</organism>
<evidence type="ECO:0000313" key="8">
    <source>
        <dbReference type="Proteomes" id="UP000886520"/>
    </source>
</evidence>
<keyword evidence="2 5" id="KW-0853">WD repeat</keyword>
<keyword evidence="8" id="KW-1185">Reference proteome</keyword>
<proteinExistence type="inferred from homology"/>
<dbReference type="Pfam" id="PF00400">
    <property type="entry name" value="WD40"/>
    <property type="match status" value="2"/>
</dbReference>
<evidence type="ECO:0000256" key="2">
    <source>
        <dbReference type="ARBA" id="ARBA00022574"/>
    </source>
</evidence>
<dbReference type="GO" id="GO:0006325">
    <property type="term" value="P:chromatin organization"/>
    <property type="evidence" value="ECO:0007669"/>
    <property type="project" value="UniProtKB-KW"/>
</dbReference>
<dbReference type="OrthoDB" id="427795at2759"/>
<dbReference type="AlphaFoldDB" id="A0A9D4U6Q8"/>
<dbReference type="PANTHER" id="PTHR22850">
    <property type="entry name" value="WD40 REPEAT FAMILY"/>
    <property type="match status" value="1"/>
</dbReference>
<gene>
    <name evidence="7" type="ORF">GOP47_0024004</name>
</gene>
<dbReference type="Gene3D" id="2.130.10.10">
    <property type="entry name" value="YVTN repeat-like/Quinoprotein amine dehydrogenase"/>
    <property type="match status" value="1"/>
</dbReference>
<evidence type="ECO:0000256" key="1">
    <source>
        <dbReference type="ARBA" id="ARBA00009341"/>
    </source>
</evidence>
<keyword evidence="3" id="KW-0677">Repeat</keyword>
<comment type="similarity">
    <text evidence="1">Belongs to the WD repeat RBAP46/RBAP48/MSI1 family.</text>
</comment>
<dbReference type="InterPro" id="IPR050459">
    <property type="entry name" value="WD_repeat_RBAP46/RBAP48/MSI1"/>
</dbReference>
<evidence type="ECO:0000313" key="7">
    <source>
        <dbReference type="EMBL" id="KAI5061499.1"/>
    </source>
</evidence>
<feature type="repeat" description="WD" evidence="5">
    <location>
        <begin position="172"/>
        <end position="214"/>
    </location>
</feature>
<name>A0A9D4U6Q8_ADICA</name>
<sequence length="412" mass="46074">MAEQEAPQANLQDQDDIFMLEDEEDDPNLFGLVIKHTLEWPSLTVQWLPPANSNITTDHNLDGRQILLGTHTSGNNSNYLIRACVYRHQQNIEADAIHGHSNGGPIVNVEDYKVRITQKINHAGKVNRARYMPQNPVIIATKTVSGQIHVFDYTMYPSTPPISQQSSPCLRLAGHSAEGKGLAWSTSKEGYLLSGSDDARICLWDTANANGSRRGILRPLQTFQAHSAGRIIRPVRDVAWHSDSDALFGSAGDDGQLLIWDHRALTGPTQTVKVNEEGINCLAFEPLNKELVAVGCAEERILVLYDLRQLSQPLHKFLTDESTGEVYHVEWDPNCATKLASAEEDAVKVWDLTRIDTQKPDRPHEPLVTYADHSFRIPDLAWNEMAEGMIASIDNENSLRIWQIGESFYNHS</sequence>